<evidence type="ECO:0000259" key="1">
    <source>
        <dbReference type="Pfam" id="PF13860"/>
    </source>
</evidence>
<proteinExistence type="predicted"/>
<dbReference type="Gene3D" id="2.60.40.4070">
    <property type="match status" value="1"/>
</dbReference>
<dbReference type="EMBL" id="UINC01001792">
    <property type="protein sequence ID" value="SUZ88860.1"/>
    <property type="molecule type" value="Genomic_DNA"/>
</dbReference>
<dbReference type="Pfam" id="PF13860">
    <property type="entry name" value="FlgD_ig"/>
    <property type="match status" value="1"/>
</dbReference>
<feature type="non-terminal residue" evidence="2">
    <location>
        <position position="1"/>
    </location>
</feature>
<protein>
    <recommendedName>
        <fullName evidence="1">FlgD/Vpr Ig-like domain-containing protein</fullName>
    </recommendedName>
</protein>
<name>A0A381RB40_9ZZZZ</name>
<dbReference type="NCBIfam" id="TIGR04183">
    <property type="entry name" value="Por_Secre_tail"/>
    <property type="match status" value="1"/>
</dbReference>
<sequence>SDNHPSFPITIPSWESPRSNSSNFALVDSSTNGFGMVVGVTRPIITIDDNWFFVYRQYAGFEGTTHGQLGGAFSEDGEDWTAYFNLNANGNPPWGGGGFPGDGGAYAQARYPSAMGNADFPYAIWNEYTAEGAGYGGRPYLTYDEFEWGGGSFAYPLDVDVNWNSNKDLWVGSPEYSTDGSEHYFNVVYNDWTRSDRWLFHSEGYEDGYIVFGEEIKIIDEMNHLEPGDAGGSYNSSAGISMSNSGHGMVGLIGLFAGGLDDLSSVTNYHTAIFKLTEDHGETWHGPGSDAPPYYQPNYYFIPDNVWLHMVANYFAPEYLASCPGDTAEALTDMWTYYEFDLRVDSEGNPHITMEVLPCGENYCYYRQSDGSGIGAGYYHFTIDKDYIGNPGFVNTPTGWNYSQVLDARESWVWADPTGSSLLWSTQGQIAISEDDPDVIWIVSDQMVQGPEGGNYDPGDPYDCDEPWEFFPELSEDILVFKSTDNGATWWNPLNATQTPDLIDWANGEECPEGTITGWCSPEEQFPHTAHWATNDRVNIAYQMPNWYHNEIGDMSGADHLNRVYAGWAEFTSNSEPPYPGGGASTSTITVDNQAGWNLVGLPVEVDDAGYATLFPNSVTNTLYAFGVGYEGATELALGEGYWLRFDDAGSNELTGGTVDNLLASLAEGWNLVSGGSNESGIDDPNGIVVPNTLYGFGVGYEPASSLQPGSGYWLRTSAAGDVTFTSAGAARVRPFTDRMKDANSISFNGNAIYFGVDVPDNEKLSYSLPPKPQAGSFDVRFAGDWKYTESSGIIELMNNTDMISVQFSIKDGSEWILESASGKVILNGNGEIQVVNSDSYSLYKGSVSRTPETFALHQGYPNPFNPETTISYDISNVGNVEIVVYDMMGREIKTLVSGYHTPSTYQVVWNGTDNRGKIVPSGVYFYRMNSSEFTQVNKVMFLK</sequence>
<reference evidence="2" key="1">
    <citation type="submission" date="2018-05" db="EMBL/GenBank/DDBJ databases">
        <authorList>
            <person name="Lanie J.A."/>
            <person name="Ng W.-L."/>
            <person name="Kazmierczak K.M."/>
            <person name="Andrzejewski T.M."/>
            <person name="Davidsen T.M."/>
            <person name="Wayne K.J."/>
            <person name="Tettelin H."/>
            <person name="Glass J.I."/>
            <person name="Rusch D."/>
            <person name="Podicherti R."/>
            <person name="Tsui H.-C.T."/>
            <person name="Winkler M.E."/>
        </authorList>
    </citation>
    <scope>NUCLEOTIDE SEQUENCE</scope>
</reference>
<feature type="domain" description="FlgD/Vpr Ig-like" evidence="1">
    <location>
        <begin position="876"/>
        <end position="931"/>
    </location>
</feature>
<dbReference type="InterPro" id="IPR025965">
    <property type="entry name" value="FlgD/Vpr_Ig-like"/>
</dbReference>
<evidence type="ECO:0000313" key="2">
    <source>
        <dbReference type="EMBL" id="SUZ88860.1"/>
    </source>
</evidence>
<gene>
    <name evidence="2" type="ORF">METZ01_LOCUS41714</name>
</gene>
<organism evidence="2">
    <name type="scientific">marine metagenome</name>
    <dbReference type="NCBI Taxonomy" id="408172"/>
    <lineage>
        <taxon>unclassified sequences</taxon>
        <taxon>metagenomes</taxon>
        <taxon>ecological metagenomes</taxon>
    </lineage>
</organism>
<accession>A0A381RB40</accession>
<dbReference type="AlphaFoldDB" id="A0A381RB40"/>
<dbReference type="InterPro" id="IPR026444">
    <property type="entry name" value="Secre_tail"/>
</dbReference>